<gene>
    <name evidence="1" type="ORF">HaLaN_29621</name>
</gene>
<reference evidence="1 2" key="1">
    <citation type="submission" date="2020-02" db="EMBL/GenBank/DDBJ databases">
        <title>Draft genome sequence of Haematococcus lacustris strain NIES-144.</title>
        <authorList>
            <person name="Morimoto D."/>
            <person name="Nakagawa S."/>
            <person name="Yoshida T."/>
            <person name="Sawayama S."/>
        </authorList>
    </citation>
    <scope>NUCLEOTIDE SEQUENCE [LARGE SCALE GENOMIC DNA]</scope>
    <source>
        <strain evidence="1 2">NIES-144</strain>
    </source>
</reference>
<feature type="non-terminal residue" evidence="1">
    <location>
        <position position="42"/>
    </location>
</feature>
<comment type="caution">
    <text evidence="1">The sequence shown here is derived from an EMBL/GenBank/DDBJ whole genome shotgun (WGS) entry which is preliminary data.</text>
</comment>
<accession>A0A6A0AEM7</accession>
<proteinExistence type="predicted"/>
<feature type="non-terminal residue" evidence="1">
    <location>
        <position position="1"/>
    </location>
</feature>
<organism evidence="1 2">
    <name type="scientific">Haematococcus lacustris</name>
    <name type="common">Green alga</name>
    <name type="synonym">Haematococcus pluvialis</name>
    <dbReference type="NCBI Taxonomy" id="44745"/>
    <lineage>
        <taxon>Eukaryota</taxon>
        <taxon>Viridiplantae</taxon>
        <taxon>Chlorophyta</taxon>
        <taxon>core chlorophytes</taxon>
        <taxon>Chlorophyceae</taxon>
        <taxon>CS clade</taxon>
        <taxon>Chlamydomonadales</taxon>
        <taxon>Haematococcaceae</taxon>
        <taxon>Haematococcus</taxon>
    </lineage>
</organism>
<dbReference type="Proteomes" id="UP000485058">
    <property type="component" value="Unassembled WGS sequence"/>
</dbReference>
<evidence type="ECO:0000313" key="1">
    <source>
        <dbReference type="EMBL" id="GFH30721.1"/>
    </source>
</evidence>
<dbReference type="Gene3D" id="3.40.50.1820">
    <property type="entry name" value="alpha/beta hydrolase"/>
    <property type="match status" value="1"/>
</dbReference>
<dbReference type="GO" id="GO:0016787">
    <property type="term" value="F:hydrolase activity"/>
    <property type="evidence" value="ECO:0007669"/>
    <property type="project" value="UniProtKB-KW"/>
</dbReference>
<dbReference type="SUPFAM" id="SSF53474">
    <property type="entry name" value="alpha/beta-Hydrolases"/>
    <property type="match status" value="1"/>
</dbReference>
<evidence type="ECO:0000313" key="2">
    <source>
        <dbReference type="Proteomes" id="UP000485058"/>
    </source>
</evidence>
<protein>
    <submittedName>
        <fullName evidence="1">Hydrolase_4 domain-containing protein</fullName>
    </submittedName>
</protein>
<dbReference type="AlphaFoldDB" id="A0A6A0AEM7"/>
<name>A0A6A0AEM7_HAELA</name>
<sequence>MVPRIQCPVLIMHGTEDEVIDICCSHKLASLVKNKYPPLWAQ</sequence>
<keyword evidence="2" id="KW-1185">Reference proteome</keyword>
<dbReference type="EMBL" id="BLLF01005091">
    <property type="protein sequence ID" value="GFH30721.1"/>
    <property type="molecule type" value="Genomic_DNA"/>
</dbReference>
<dbReference type="InterPro" id="IPR029058">
    <property type="entry name" value="AB_hydrolase_fold"/>
</dbReference>
<keyword evidence="1" id="KW-0378">Hydrolase</keyword>